<protein>
    <recommendedName>
        <fullName evidence="3">Zn(2)-C6 fungal-type domain-containing protein</fullName>
    </recommendedName>
</protein>
<sequence length="174" mass="19834">MLCTLCTKQGIPCIRSSTTTDACDACQQAHKKCSFIFRPFQPRGQRSSHPRCPQEDSFVVDDYESIPELEWTPGPQTGQQEQFLTIGPVLSSIDLSTHHPMVTSLLDRSKVIIQLSQPWQFIPLDFNMAYLCHVQYMAIWPIWPFMAISSSGPNLGLSWPFSTFGQFWYSPVNR</sequence>
<accession>A0A9Q3FIF6</accession>
<evidence type="ECO:0000313" key="1">
    <source>
        <dbReference type="EMBL" id="MBW0540841.1"/>
    </source>
</evidence>
<dbReference type="EMBL" id="AVOT02045496">
    <property type="protein sequence ID" value="MBW0540841.1"/>
    <property type="molecule type" value="Genomic_DNA"/>
</dbReference>
<dbReference type="Proteomes" id="UP000765509">
    <property type="component" value="Unassembled WGS sequence"/>
</dbReference>
<name>A0A9Q3FIF6_9BASI</name>
<proteinExistence type="predicted"/>
<evidence type="ECO:0000313" key="2">
    <source>
        <dbReference type="Proteomes" id="UP000765509"/>
    </source>
</evidence>
<dbReference type="AlphaFoldDB" id="A0A9Q3FIF6"/>
<gene>
    <name evidence="1" type="ORF">O181_080556</name>
</gene>
<evidence type="ECO:0008006" key="3">
    <source>
        <dbReference type="Google" id="ProtNLM"/>
    </source>
</evidence>
<reference evidence="1" key="1">
    <citation type="submission" date="2021-03" db="EMBL/GenBank/DDBJ databases">
        <title>Draft genome sequence of rust myrtle Austropuccinia psidii MF-1, a brazilian biotype.</title>
        <authorList>
            <person name="Quecine M.C."/>
            <person name="Pachon D.M.R."/>
            <person name="Bonatelli M.L."/>
            <person name="Correr F.H."/>
            <person name="Franceschini L.M."/>
            <person name="Leite T.F."/>
            <person name="Margarido G.R.A."/>
            <person name="Almeida C.A."/>
            <person name="Ferrarezi J.A."/>
            <person name="Labate C.A."/>
        </authorList>
    </citation>
    <scope>NUCLEOTIDE SEQUENCE</scope>
    <source>
        <strain evidence="1">MF-1</strain>
    </source>
</reference>
<keyword evidence="2" id="KW-1185">Reference proteome</keyword>
<organism evidence="1 2">
    <name type="scientific">Austropuccinia psidii MF-1</name>
    <dbReference type="NCBI Taxonomy" id="1389203"/>
    <lineage>
        <taxon>Eukaryota</taxon>
        <taxon>Fungi</taxon>
        <taxon>Dikarya</taxon>
        <taxon>Basidiomycota</taxon>
        <taxon>Pucciniomycotina</taxon>
        <taxon>Pucciniomycetes</taxon>
        <taxon>Pucciniales</taxon>
        <taxon>Sphaerophragmiaceae</taxon>
        <taxon>Austropuccinia</taxon>
    </lineage>
</organism>
<comment type="caution">
    <text evidence="1">The sequence shown here is derived from an EMBL/GenBank/DDBJ whole genome shotgun (WGS) entry which is preliminary data.</text>
</comment>